<gene>
    <name evidence="1" type="ORF">GCM10022207_28390</name>
</gene>
<keyword evidence="2" id="KW-1185">Reference proteome</keyword>
<accession>A0ABP7K378</accession>
<proteinExistence type="predicted"/>
<dbReference type="Gene3D" id="3.40.30.10">
    <property type="entry name" value="Glutaredoxin"/>
    <property type="match status" value="1"/>
</dbReference>
<dbReference type="EMBL" id="BAAAZA010000007">
    <property type="protein sequence ID" value="GAA3862927.1"/>
    <property type="molecule type" value="Genomic_DNA"/>
</dbReference>
<comment type="caution">
    <text evidence="1">The sequence shown here is derived from an EMBL/GenBank/DDBJ whole genome shotgun (WGS) entry which is preliminary data.</text>
</comment>
<evidence type="ECO:0008006" key="3">
    <source>
        <dbReference type="Google" id="ProtNLM"/>
    </source>
</evidence>
<dbReference type="Proteomes" id="UP001501563">
    <property type="component" value="Unassembled WGS sequence"/>
</dbReference>
<organism evidence="1 2">
    <name type="scientific">Streptomyces lannensis</name>
    <dbReference type="NCBI Taxonomy" id="766498"/>
    <lineage>
        <taxon>Bacteria</taxon>
        <taxon>Bacillati</taxon>
        <taxon>Actinomycetota</taxon>
        <taxon>Actinomycetes</taxon>
        <taxon>Kitasatosporales</taxon>
        <taxon>Streptomycetaceae</taxon>
        <taxon>Streptomyces</taxon>
    </lineage>
</organism>
<name>A0ABP7K378_9ACTN</name>
<dbReference type="RefSeq" id="WP_345548335.1">
    <property type="nucleotide sequence ID" value="NZ_BAAAZA010000007.1"/>
</dbReference>
<evidence type="ECO:0000313" key="2">
    <source>
        <dbReference type="Proteomes" id="UP001501563"/>
    </source>
</evidence>
<evidence type="ECO:0000313" key="1">
    <source>
        <dbReference type="EMBL" id="GAA3862927.1"/>
    </source>
</evidence>
<protein>
    <recommendedName>
        <fullName evidence="3">DSBA-like thioredoxin domain-containing protein</fullName>
    </recommendedName>
</protein>
<sequence length="56" mass="5963">MASADANAVTGTPMFFINGKRHHGPYDDVALLTAIEEVAHTQGQERPGRPLPYAAA</sequence>
<reference evidence="2" key="1">
    <citation type="journal article" date="2019" name="Int. J. Syst. Evol. Microbiol.">
        <title>The Global Catalogue of Microorganisms (GCM) 10K type strain sequencing project: providing services to taxonomists for standard genome sequencing and annotation.</title>
        <authorList>
            <consortium name="The Broad Institute Genomics Platform"/>
            <consortium name="The Broad Institute Genome Sequencing Center for Infectious Disease"/>
            <person name="Wu L."/>
            <person name="Ma J."/>
        </authorList>
    </citation>
    <scope>NUCLEOTIDE SEQUENCE [LARGE SCALE GENOMIC DNA]</scope>
    <source>
        <strain evidence="2">JCM 16578</strain>
    </source>
</reference>